<accession>A0ABP5TVU7</accession>
<dbReference type="InterPro" id="IPR047603">
    <property type="entry name" value="FxsC_N"/>
</dbReference>
<gene>
    <name evidence="3" type="ORF">GCM10010170_059360</name>
</gene>
<evidence type="ECO:0000256" key="1">
    <source>
        <dbReference type="SAM" id="MobiDB-lite"/>
    </source>
</evidence>
<organism evidence="3 4">
    <name type="scientific">Dactylosporangium salmoneum</name>
    <dbReference type="NCBI Taxonomy" id="53361"/>
    <lineage>
        <taxon>Bacteria</taxon>
        <taxon>Bacillati</taxon>
        <taxon>Actinomycetota</taxon>
        <taxon>Actinomycetes</taxon>
        <taxon>Micromonosporales</taxon>
        <taxon>Micromonosporaceae</taxon>
        <taxon>Dactylosporangium</taxon>
    </lineage>
</organism>
<dbReference type="InterPro" id="IPR000157">
    <property type="entry name" value="TIR_dom"/>
</dbReference>
<name>A0ABP5TVU7_9ACTN</name>
<sequence length="227" mass="25730">MPQPEPKPDEDPESGSAEDPSAPLFFLSYARMRPLNRPVESLPDPNRTVRMLFGRLSMHLNNLVYRETGTDPGFMDVTMAGGERWSPVLMEAVGTCQVFVALLSPTYLQRPWCAREWNAFAARTVRPRPGNAHTTSIVPVLWTSTRSYRVPESIQAIQLFVPERLHRPRLTQRYLEDGLYGLLLGANQDEIELVIFRLAQRIAELHFANHVEPGIVTDPETLPNTIK</sequence>
<dbReference type="NCBIfam" id="NF040588">
    <property type="entry name" value="FxsC_Nterm"/>
    <property type="match status" value="1"/>
</dbReference>
<protein>
    <recommendedName>
        <fullName evidence="2">TIR domain-containing protein</fullName>
    </recommendedName>
</protein>
<dbReference type="InterPro" id="IPR035897">
    <property type="entry name" value="Toll_tir_struct_dom_sf"/>
</dbReference>
<proteinExistence type="predicted"/>
<feature type="domain" description="TIR" evidence="2">
    <location>
        <begin position="67"/>
        <end position="160"/>
    </location>
</feature>
<dbReference type="EMBL" id="BAAARV010000056">
    <property type="protein sequence ID" value="GAA2362881.1"/>
    <property type="molecule type" value="Genomic_DNA"/>
</dbReference>
<dbReference type="Gene3D" id="3.40.50.10140">
    <property type="entry name" value="Toll/interleukin-1 receptor homology (TIR) domain"/>
    <property type="match status" value="1"/>
</dbReference>
<keyword evidence="4" id="KW-1185">Reference proteome</keyword>
<comment type="caution">
    <text evidence="3">The sequence shown here is derived from an EMBL/GenBank/DDBJ whole genome shotgun (WGS) entry which is preliminary data.</text>
</comment>
<evidence type="ECO:0000313" key="4">
    <source>
        <dbReference type="Proteomes" id="UP001501444"/>
    </source>
</evidence>
<dbReference type="Pfam" id="PF13676">
    <property type="entry name" value="TIR_2"/>
    <property type="match status" value="1"/>
</dbReference>
<evidence type="ECO:0000313" key="3">
    <source>
        <dbReference type="EMBL" id="GAA2362881.1"/>
    </source>
</evidence>
<evidence type="ECO:0000259" key="2">
    <source>
        <dbReference type="Pfam" id="PF13676"/>
    </source>
</evidence>
<dbReference type="Proteomes" id="UP001501444">
    <property type="component" value="Unassembled WGS sequence"/>
</dbReference>
<dbReference type="RefSeq" id="WP_344615841.1">
    <property type="nucleotide sequence ID" value="NZ_BAAARV010000056.1"/>
</dbReference>
<reference evidence="4" key="1">
    <citation type="journal article" date="2019" name="Int. J. Syst. Evol. Microbiol.">
        <title>The Global Catalogue of Microorganisms (GCM) 10K type strain sequencing project: providing services to taxonomists for standard genome sequencing and annotation.</title>
        <authorList>
            <consortium name="The Broad Institute Genomics Platform"/>
            <consortium name="The Broad Institute Genome Sequencing Center for Infectious Disease"/>
            <person name="Wu L."/>
            <person name="Ma J."/>
        </authorList>
    </citation>
    <scope>NUCLEOTIDE SEQUENCE [LARGE SCALE GENOMIC DNA]</scope>
    <source>
        <strain evidence="4">JCM 3272</strain>
    </source>
</reference>
<dbReference type="SUPFAM" id="SSF52200">
    <property type="entry name" value="Toll/Interleukin receptor TIR domain"/>
    <property type="match status" value="1"/>
</dbReference>
<feature type="region of interest" description="Disordered" evidence="1">
    <location>
        <begin position="1"/>
        <end position="21"/>
    </location>
</feature>